<gene>
    <name evidence="1" type="ORF">UFOPK3164_01002</name>
    <name evidence="2" type="ORF">UFOPK3427_01324</name>
    <name evidence="3" type="ORF">UFOPK4112_00612</name>
</gene>
<dbReference type="PANTHER" id="PTHR43293:SF3">
    <property type="entry name" value="CHOLESTEROL RING-CLEAVING HYDROLASE IPDB SUBUNIT"/>
    <property type="match status" value="1"/>
</dbReference>
<evidence type="ECO:0000313" key="2">
    <source>
        <dbReference type="EMBL" id="CAB4878859.1"/>
    </source>
</evidence>
<proteinExistence type="predicted"/>
<reference evidence="2" key="1">
    <citation type="submission" date="2020-05" db="EMBL/GenBank/DDBJ databases">
        <authorList>
            <person name="Chiriac C."/>
            <person name="Salcher M."/>
            <person name="Ghai R."/>
            <person name="Kavagutti S V."/>
        </authorList>
    </citation>
    <scope>NUCLEOTIDE SEQUENCE</scope>
</reference>
<dbReference type="EMBL" id="CAFABE010000043">
    <property type="protein sequence ID" value="CAB4829244.1"/>
    <property type="molecule type" value="Genomic_DNA"/>
</dbReference>
<dbReference type="GO" id="GO:0008410">
    <property type="term" value="F:CoA-transferase activity"/>
    <property type="evidence" value="ECO:0007669"/>
    <property type="project" value="InterPro"/>
</dbReference>
<dbReference type="Gene3D" id="3.40.1080.10">
    <property type="entry name" value="Glutaconate Coenzyme A-transferase"/>
    <property type="match status" value="2"/>
</dbReference>
<dbReference type="SMART" id="SM00882">
    <property type="entry name" value="CoA_trans"/>
    <property type="match status" value="1"/>
</dbReference>
<dbReference type="EMBL" id="CAFBLT010000001">
    <property type="protein sequence ID" value="CAB4878859.1"/>
    <property type="molecule type" value="Genomic_DNA"/>
</dbReference>
<protein>
    <submittedName>
        <fullName evidence="2">Unannotated protein</fullName>
    </submittedName>
</protein>
<evidence type="ECO:0000313" key="1">
    <source>
        <dbReference type="EMBL" id="CAB4829244.1"/>
    </source>
</evidence>
<dbReference type="EMBL" id="CAFBPM010000004">
    <property type="protein sequence ID" value="CAB5016086.1"/>
    <property type="molecule type" value="Genomic_DNA"/>
</dbReference>
<name>A0A6J7EEH3_9ZZZZ</name>
<evidence type="ECO:0000313" key="3">
    <source>
        <dbReference type="EMBL" id="CAB5016086.1"/>
    </source>
</evidence>
<accession>A0A6J7EEH3</accession>
<organism evidence="2">
    <name type="scientific">freshwater metagenome</name>
    <dbReference type="NCBI Taxonomy" id="449393"/>
    <lineage>
        <taxon>unclassified sequences</taxon>
        <taxon>metagenomes</taxon>
        <taxon>ecological metagenomes</taxon>
    </lineage>
</organism>
<dbReference type="InterPro" id="IPR004165">
    <property type="entry name" value="CoA_trans_fam_I"/>
</dbReference>
<dbReference type="Pfam" id="PF01144">
    <property type="entry name" value="CoA_trans"/>
    <property type="match status" value="2"/>
</dbReference>
<sequence length="563" mass="60850">MNDKVVDLDTAISLVQPGDAIHIVTNHSRWTAAARHLVRHWWGNDPEFTLVMLSLSSLGTLFFKGQLVKKVITGYSGDVFPNFSPNPWFGDAYLRGDVEVEHWSFLTFLQRLEAAARGLPALVTGSLVDSSMADNDGFAYVDSPFGGKVGLLAPYAPDIALLHAPVADRHGNVALNAPSLEGVWGALAARRGAIVTVEKIVDDIRPWSHLVQIPAHQVAALVEAPMGAHPGGLFTRDTPVEPYGEDLDFWSDVAAISRSDDFDHWIDEWVLAPANQDEYLSKLGQKRITALRAKADPDSWKADAQANPPDLEAPIGSWERAAVYGARHLASQVVVHGADAVLAGAGVANLATWLGVRLAREQGTDVALTAELGLWDYEPTPADPFVFNHRSFPTATMLTDSDRVLGLLVGSPQTTLLACLGAAQIDVNGNINSTLIPDKAFLVGSGGGNDVASRADSIVVVATLTPRRTLSEVPYITSPGKHVHSFATDLGIFEKDEHDRFELTHIAPGDGSIQERITTIEQLCGWELSVAKDLKELAPPHASEIEALRTWDPQGRFLRPDAS</sequence>
<dbReference type="InterPro" id="IPR037171">
    <property type="entry name" value="NagB/RpiA_transferase-like"/>
</dbReference>
<dbReference type="AlphaFoldDB" id="A0A6J7EEH3"/>
<dbReference type="PANTHER" id="PTHR43293">
    <property type="entry name" value="ACETATE COA-TRANSFERASE YDIF"/>
    <property type="match status" value="1"/>
</dbReference>
<dbReference type="SUPFAM" id="SSF100950">
    <property type="entry name" value="NagB/RpiA/CoA transferase-like"/>
    <property type="match status" value="2"/>
</dbReference>